<keyword evidence="2" id="KW-0812">Transmembrane</keyword>
<evidence type="ECO:0000256" key="1">
    <source>
        <dbReference type="SAM" id="MobiDB-lite"/>
    </source>
</evidence>
<sequence>MAAENPAAAAKKLQAVGQETLAEDSQDSLARYNTIMVTVILAIFSLCVMVTTEGAMQELRAGDFFCKLDGTLTCQNYTVRCVGEGFINCDGPSSTRGRDDAGHHSMPIKKKAESDDKPDGGEGEKKKTLLRQLDSLRTQLVDNDNETFTANSSTSKALDVLEAELQRPDDSEGTSCTVARMVCSELPPLSSCTGTSAGKCHEKQPMTREGMMVALLVPITITTIGIMIYVLFWKRVGSQVDVEQPSAERAGAAKKAEAGASQPAA</sequence>
<evidence type="ECO:0000256" key="2">
    <source>
        <dbReference type="SAM" id="Phobius"/>
    </source>
</evidence>
<feature type="transmembrane region" description="Helical" evidence="2">
    <location>
        <begin position="29"/>
        <end position="50"/>
    </location>
</feature>
<accession>A0A6A4WZJ1</accession>
<feature type="region of interest" description="Disordered" evidence="1">
    <location>
        <begin position="243"/>
        <end position="265"/>
    </location>
</feature>
<feature type="region of interest" description="Disordered" evidence="1">
    <location>
        <begin position="92"/>
        <end position="128"/>
    </location>
</feature>
<organism evidence="3 4">
    <name type="scientific">Amphibalanus amphitrite</name>
    <name type="common">Striped barnacle</name>
    <name type="synonym">Balanus amphitrite</name>
    <dbReference type="NCBI Taxonomy" id="1232801"/>
    <lineage>
        <taxon>Eukaryota</taxon>
        <taxon>Metazoa</taxon>
        <taxon>Ecdysozoa</taxon>
        <taxon>Arthropoda</taxon>
        <taxon>Crustacea</taxon>
        <taxon>Multicrustacea</taxon>
        <taxon>Cirripedia</taxon>
        <taxon>Thoracica</taxon>
        <taxon>Thoracicalcarea</taxon>
        <taxon>Balanomorpha</taxon>
        <taxon>Balanoidea</taxon>
        <taxon>Balanidae</taxon>
        <taxon>Amphibalaninae</taxon>
        <taxon>Amphibalanus</taxon>
    </lineage>
</organism>
<name>A0A6A4WZJ1_AMPAM</name>
<keyword evidence="2" id="KW-1133">Transmembrane helix</keyword>
<protein>
    <submittedName>
        <fullName evidence="3">Uncharacterized protein</fullName>
    </submittedName>
</protein>
<evidence type="ECO:0000313" key="3">
    <source>
        <dbReference type="EMBL" id="KAF0311373.1"/>
    </source>
</evidence>
<keyword evidence="4" id="KW-1185">Reference proteome</keyword>
<feature type="compositionally biased region" description="Basic and acidic residues" evidence="1">
    <location>
        <begin position="110"/>
        <end position="127"/>
    </location>
</feature>
<keyword evidence="2" id="KW-0472">Membrane</keyword>
<evidence type="ECO:0000313" key="4">
    <source>
        <dbReference type="Proteomes" id="UP000440578"/>
    </source>
</evidence>
<gene>
    <name evidence="3" type="ORF">FJT64_017770</name>
</gene>
<reference evidence="3 4" key="1">
    <citation type="submission" date="2019-07" db="EMBL/GenBank/DDBJ databases">
        <title>Draft genome assembly of a fouling barnacle, Amphibalanus amphitrite (Darwin, 1854): The first reference genome for Thecostraca.</title>
        <authorList>
            <person name="Kim W."/>
        </authorList>
    </citation>
    <scope>NUCLEOTIDE SEQUENCE [LARGE SCALE GENOMIC DNA]</scope>
    <source>
        <strain evidence="3">SNU_AA5</strain>
        <tissue evidence="3">Soma without cirri and trophi</tissue>
    </source>
</reference>
<dbReference type="Proteomes" id="UP000440578">
    <property type="component" value="Unassembled WGS sequence"/>
</dbReference>
<dbReference type="OrthoDB" id="6405109at2759"/>
<feature type="transmembrane region" description="Helical" evidence="2">
    <location>
        <begin position="213"/>
        <end position="232"/>
    </location>
</feature>
<dbReference type="EMBL" id="VIIS01000241">
    <property type="protein sequence ID" value="KAF0311373.1"/>
    <property type="molecule type" value="Genomic_DNA"/>
</dbReference>
<comment type="caution">
    <text evidence="3">The sequence shown here is derived from an EMBL/GenBank/DDBJ whole genome shotgun (WGS) entry which is preliminary data.</text>
</comment>
<dbReference type="AlphaFoldDB" id="A0A6A4WZJ1"/>
<proteinExistence type="predicted"/>